<dbReference type="PANTHER" id="PTHR33240">
    <property type="entry name" value="OS08G0508500 PROTEIN"/>
    <property type="match status" value="1"/>
</dbReference>
<evidence type="ECO:0000256" key="1">
    <source>
        <dbReference type="SAM" id="MobiDB-lite"/>
    </source>
</evidence>
<keyword evidence="2" id="KW-0695">RNA-directed DNA polymerase</keyword>
<organism evidence="2">
    <name type="scientific">Tanacetum cinerariifolium</name>
    <name type="common">Dalmatian daisy</name>
    <name type="synonym">Chrysanthemum cinerariifolium</name>
    <dbReference type="NCBI Taxonomy" id="118510"/>
    <lineage>
        <taxon>Eukaryota</taxon>
        <taxon>Viridiplantae</taxon>
        <taxon>Streptophyta</taxon>
        <taxon>Embryophyta</taxon>
        <taxon>Tracheophyta</taxon>
        <taxon>Spermatophyta</taxon>
        <taxon>Magnoliopsida</taxon>
        <taxon>eudicotyledons</taxon>
        <taxon>Gunneridae</taxon>
        <taxon>Pentapetalae</taxon>
        <taxon>asterids</taxon>
        <taxon>campanulids</taxon>
        <taxon>Asterales</taxon>
        <taxon>Asteraceae</taxon>
        <taxon>Asteroideae</taxon>
        <taxon>Anthemideae</taxon>
        <taxon>Anthemidinae</taxon>
        <taxon>Tanacetum</taxon>
    </lineage>
</organism>
<feature type="compositionally biased region" description="Basic residues" evidence="1">
    <location>
        <begin position="128"/>
        <end position="145"/>
    </location>
</feature>
<proteinExistence type="predicted"/>
<comment type="caution">
    <text evidence="2">The sequence shown here is derived from an EMBL/GenBank/DDBJ whole genome shotgun (WGS) entry which is preliminary data.</text>
</comment>
<dbReference type="GO" id="GO:0003964">
    <property type="term" value="F:RNA-directed DNA polymerase activity"/>
    <property type="evidence" value="ECO:0007669"/>
    <property type="project" value="UniProtKB-KW"/>
</dbReference>
<keyword evidence="2" id="KW-0548">Nucleotidyltransferase</keyword>
<keyword evidence="2" id="KW-0808">Transferase</keyword>
<dbReference type="AlphaFoldDB" id="A0A6L2KMR9"/>
<feature type="compositionally biased region" description="Basic and acidic residues" evidence="1">
    <location>
        <begin position="101"/>
        <end position="113"/>
    </location>
</feature>
<sequence length="461" mass="52751">MSAMAKTTPIVTTVMKTATKEKTLKGAEAASRVNILDFCEEHYEDILLVMDKIRRDKRKKVHSSDTYSPSTTKLGPDKEYSKDGSYSRGRPHKQDSSPSRDCPRSRDRSHGIEESYSNTYLSYRTWDKHRHHSHGTRRSSSMKRGRNSESLLSRVSESGTREGGHWKSKSKSRKPTGEEDLAFPGLVKRRPRGSCENFSSRSIGRTLGNAYVVSHVQLYPHRDREAKEVRQGSNGNPQYQTEGWRNHQGFHGEIQGKFKPPPPMVTPIEKRSSNKFYEFHNDKGHNTDECLQLRKQIEESKLVDMPHRIYVDGGSLMDILYEHCFNWLRPEIKSQMFLATTPLTGFSGETIWLLRQLRLLLTIGDAEHYTKAWMNFMIVRSPSPYNDIIRRHGIREIQAVPSTAHKMLKFLVNGEIVAISSTILTPTECTTIAATPKDHAKKAEARHENFKVAIHPDFSDQ</sequence>
<evidence type="ECO:0000313" key="2">
    <source>
        <dbReference type="EMBL" id="GEU50761.1"/>
    </source>
</evidence>
<name>A0A6L2KMR9_TANCI</name>
<reference evidence="2" key="1">
    <citation type="journal article" date="2019" name="Sci. Rep.">
        <title>Draft genome of Tanacetum cinerariifolium, the natural source of mosquito coil.</title>
        <authorList>
            <person name="Yamashiro T."/>
            <person name="Shiraishi A."/>
            <person name="Satake H."/>
            <person name="Nakayama K."/>
        </authorList>
    </citation>
    <scope>NUCLEOTIDE SEQUENCE</scope>
</reference>
<dbReference type="EMBL" id="BKCJ010002763">
    <property type="protein sequence ID" value="GEU50761.1"/>
    <property type="molecule type" value="Genomic_DNA"/>
</dbReference>
<protein>
    <submittedName>
        <fullName evidence="2">Reverse transcriptase domain-containing protein</fullName>
    </submittedName>
</protein>
<feature type="region of interest" description="Disordered" evidence="1">
    <location>
        <begin position="128"/>
        <end position="198"/>
    </location>
</feature>
<gene>
    <name evidence="2" type="ORF">Tci_022739</name>
</gene>
<dbReference type="PANTHER" id="PTHR33240:SF17">
    <property type="entry name" value="EUKARYOTIC PEPTIDE CHAIN RELEASE FACTOR GTP-BINDING SUBUNIT-LIKE"/>
    <property type="match status" value="1"/>
</dbReference>
<feature type="compositionally biased region" description="Polar residues" evidence="1">
    <location>
        <begin position="64"/>
        <end position="73"/>
    </location>
</feature>
<accession>A0A6L2KMR9</accession>
<feature type="compositionally biased region" description="Polar residues" evidence="1">
    <location>
        <begin position="148"/>
        <end position="158"/>
    </location>
</feature>
<feature type="region of interest" description="Disordered" evidence="1">
    <location>
        <begin position="57"/>
        <end position="114"/>
    </location>
</feature>